<proteinExistence type="predicted"/>
<protein>
    <recommendedName>
        <fullName evidence="4">Glycine zipper 2TM domain-containing protein</fullName>
    </recommendedName>
</protein>
<keyword evidence="1" id="KW-0732">Signal</keyword>
<dbReference type="OrthoDB" id="5574423at2"/>
<organism evidence="2 3">
    <name type="scientific">Methyloglobulus morosus KoM1</name>
    <dbReference type="NCBI Taxonomy" id="1116472"/>
    <lineage>
        <taxon>Bacteria</taxon>
        <taxon>Pseudomonadati</taxon>
        <taxon>Pseudomonadota</taxon>
        <taxon>Gammaproteobacteria</taxon>
        <taxon>Methylococcales</taxon>
        <taxon>Methylococcaceae</taxon>
        <taxon>Methyloglobulus</taxon>
    </lineage>
</organism>
<dbReference type="STRING" id="1116472.MGMO_172c00100"/>
<dbReference type="RefSeq" id="WP_023496460.1">
    <property type="nucleotide sequence ID" value="NZ_AYLO01000157.1"/>
</dbReference>
<reference evidence="2 3" key="1">
    <citation type="journal article" date="2013" name="Genome Announc.">
        <title>Draft Genome Sequence of the Methanotrophic Gammaproteobacterium Methyloglobulus morosus DSM 22980 Strain KoM1.</title>
        <authorList>
            <person name="Poehlein A."/>
            <person name="Deutzmann J.S."/>
            <person name="Daniel R."/>
            <person name="Simeonova D.D."/>
        </authorList>
    </citation>
    <scope>NUCLEOTIDE SEQUENCE [LARGE SCALE GENOMIC DNA]</scope>
    <source>
        <strain evidence="2 3">KoM1</strain>
    </source>
</reference>
<dbReference type="EMBL" id="AYLO01000157">
    <property type="protein sequence ID" value="ESS67094.1"/>
    <property type="molecule type" value="Genomic_DNA"/>
</dbReference>
<evidence type="ECO:0000256" key="1">
    <source>
        <dbReference type="SAM" id="SignalP"/>
    </source>
</evidence>
<keyword evidence="3" id="KW-1185">Reference proteome</keyword>
<name>V5BH94_9GAMM</name>
<feature type="chain" id="PRO_5004731453" description="Glycine zipper 2TM domain-containing protein" evidence="1">
    <location>
        <begin position="24"/>
        <end position="138"/>
    </location>
</feature>
<dbReference type="eggNOG" id="COG3134">
    <property type="taxonomic scope" value="Bacteria"/>
</dbReference>
<comment type="caution">
    <text evidence="2">The sequence shown here is derived from an EMBL/GenBank/DDBJ whole genome shotgun (WGS) entry which is preliminary data.</text>
</comment>
<sequence>MKKIIYILHIIAVAALFSTAAFADDDDWGGDGYGYPRCNRNGWGGYPQQQVNNYYPQPQANYYYQQPPVASYQPQPQYYPPQSQYNNGGYYDNRSHQGLAGSVVGNVLGYELGNGNPLAAGIGAVAGSLLGNGAGWRY</sequence>
<feature type="signal peptide" evidence="1">
    <location>
        <begin position="1"/>
        <end position="23"/>
    </location>
</feature>
<gene>
    <name evidence="2" type="ORF">MGMO_172c00100</name>
</gene>
<evidence type="ECO:0000313" key="3">
    <source>
        <dbReference type="Proteomes" id="UP000017842"/>
    </source>
</evidence>
<dbReference type="AlphaFoldDB" id="V5BH94"/>
<evidence type="ECO:0000313" key="2">
    <source>
        <dbReference type="EMBL" id="ESS67094.1"/>
    </source>
</evidence>
<dbReference type="Proteomes" id="UP000017842">
    <property type="component" value="Unassembled WGS sequence"/>
</dbReference>
<evidence type="ECO:0008006" key="4">
    <source>
        <dbReference type="Google" id="ProtNLM"/>
    </source>
</evidence>
<accession>V5BH94</accession>